<dbReference type="OrthoDB" id="3350591at2759"/>
<sequence length="298" mass="34206">MSSFKDQIRSRERFRLQHIATIDDDREKYGYDNDNPFWHQARLFVKNISSRYTKSDLAVDLYEYDLRELWYLIIQGAKITDADHPAQDRLAGQILHAREMGVLSRRGTNLKVEEKAWTSNGKIWVDLPFLAQEIQVAWKAAEKLSARQRYNLSAFIARIGSWGICDPDLCVCALSIFKDTFEMRRPLVATDDKQNDSLLPIADLLPAAVVWFELCAYKIESLCLSSQDFESSTIGDLAGEAHVVPATGFSTSRWLFWRRRLEEISRSDHAETAALAQRGLRVMQSWGERILANENENA</sequence>
<dbReference type="InterPro" id="IPR053204">
    <property type="entry name" value="Oxopyrrolidines_Biosynth-assoc"/>
</dbReference>
<dbReference type="InterPro" id="IPR022085">
    <property type="entry name" value="OpdG"/>
</dbReference>
<accession>A0A5N7BR40</accession>
<protein>
    <submittedName>
        <fullName evidence="1">Uncharacterized protein</fullName>
    </submittedName>
</protein>
<dbReference type="Proteomes" id="UP000326877">
    <property type="component" value="Unassembled WGS sequence"/>
</dbReference>
<organism evidence="1">
    <name type="scientific">Petromyces alliaceus</name>
    <name type="common">Aspergillus alliaceus</name>
    <dbReference type="NCBI Taxonomy" id="209559"/>
    <lineage>
        <taxon>Eukaryota</taxon>
        <taxon>Fungi</taxon>
        <taxon>Dikarya</taxon>
        <taxon>Ascomycota</taxon>
        <taxon>Pezizomycotina</taxon>
        <taxon>Eurotiomycetes</taxon>
        <taxon>Eurotiomycetidae</taxon>
        <taxon>Eurotiales</taxon>
        <taxon>Aspergillaceae</taxon>
        <taxon>Aspergillus</taxon>
        <taxon>Aspergillus subgen. Circumdati</taxon>
    </lineage>
</organism>
<proteinExistence type="predicted"/>
<gene>
    <name evidence="1" type="ORF">BDV23DRAFT_167133</name>
</gene>
<dbReference type="PANTHER" id="PTHR38797:SF7">
    <property type="entry name" value="TRANSCRIPTION FACTOR DOMAIN-CONTAINING PROTEIN"/>
    <property type="match status" value="1"/>
</dbReference>
<evidence type="ECO:0000313" key="1">
    <source>
        <dbReference type="EMBL" id="KAE8384282.1"/>
    </source>
</evidence>
<dbReference type="AlphaFoldDB" id="A0A5N7BR40"/>
<dbReference type="Pfam" id="PF12311">
    <property type="entry name" value="DUF3632"/>
    <property type="match status" value="1"/>
</dbReference>
<dbReference type="EMBL" id="ML735384">
    <property type="protein sequence ID" value="KAE8384282.1"/>
    <property type="molecule type" value="Genomic_DNA"/>
</dbReference>
<reference evidence="1" key="1">
    <citation type="submission" date="2019-04" db="EMBL/GenBank/DDBJ databases">
        <title>Friends and foes A comparative genomics studyof 23 Aspergillus species from section Flavi.</title>
        <authorList>
            <consortium name="DOE Joint Genome Institute"/>
            <person name="Kjaerbolling I."/>
            <person name="Vesth T."/>
            <person name="Frisvad J.C."/>
            <person name="Nybo J.L."/>
            <person name="Theobald S."/>
            <person name="Kildgaard S."/>
            <person name="Isbrandt T."/>
            <person name="Kuo A."/>
            <person name="Sato A."/>
            <person name="Lyhne E.K."/>
            <person name="Kogle M.E."/>
            <person name="Wiebenga A."/>
            <person name="Kun R.S."/>
            <person name="Lubbers R.J."/>
            <person name="Makela M.R."/>
            <person name="Barry K."/>
            <person name="Chovatia M."/>
            <person name="Clum A."/>
            <person name="Daum C."/>
            <person name="Haridas S."/>
            <person name="He G."/>
            <person name="LaButti K."/>
            <person name="Lipzen A."/>
            <person name="Mondo S."/>
            <person name="Riley R."/>
            <person name="Salamov A."/>
            <person name="Simmons B.A."/>
            <person name="Magnuson J.K."/>
            <person name="Henrissat B."/>
            <person name="Mortensen U.H."/>
            <person name="Larsen T.O."/>
            <person name="Devries R.P."/>
            <person name="Grigoriev I.V."/>
            <person name="Machida M."/>
            <person name="Baker S.E."/>
            <person name="Andersen M.R."/>
        </authorList>
    </citation>
    <scope>NUCLEOTIDE SEQUENCE [LARGE SCALE GENOMIC DNA]</scope>
    <source>
        <strain evidence="1">IBT 14317</strain>
    </source>
</reference>
<dbReference type="PANTHER" id="PTHR38797">
    <property type="entry name" value="NUCLEAR PORE COMPLEX PROTEIN NUP85-RELATED"/>
    <property type="match status" value="1"/>
</dbReference>
<name>A0A5N7BR40_PETAA</name>